<dbReference type="InterPro" id="IPR012341">
    <property type="entry name" value="6hp_glycosidase-like_sf"/>
</dbReference>
<protein>
    <recommendedName>
        <fullName evidence="1">Glycosyl hydrolase family 95 catalytic domain-containing protein</fullName>
    </recommendedName>
</protein>
<keyword evidence="3" id="KW-1185">Reference proteome</keyword>
<proteinExistence type="predicted"/>
<evidence type="ECO:0000313" key="3">
    <source>
        <dbReference type="Proteomes" id="UP000539787"/>
    </source>
</evidence>
<evidence type="ECO:0000313" key="2">
    <source>
        <dbReference type="EMBL" id="MBA5800534.1"/>
    </source>
</evidence>
<reference evidence="2 3" key="1">
    <citation type="submission" date="2020-07" db="EMBL/GenBank/DDBJ databases">
        <authorList>
            <person name="Sun Q."/>
        </authorList>
    </citation>
    <scope>NUCLEOTIDE SEQUENCE [LARGE SCALE GENOMIC DNA]</scope>
    <source>
        <strain evidence="2 3">WYCCWR 11317</strain>
    </source>
</reference>
<dbReference type="SUPFAM" id="SSF48208">
    <property type="entry name" value="Six-hairpin glycosidases"/>
    <property type="match status" value="1"/>
</dbReference>
<gene>
    <name evidence="2" type="ORF">HX902_02665</name>
</gene>
<comment type="caution">
    <text evidence="2">The sequence shown here is derived from an EMBL/GenBank/DDBJ whole genome shotgun (WGS) entry which is preliminary data.</text>
</comment>
<organism evidence="2 3">
    <name type="scientific">Rhizobium changzhiense</name>
    <dbReference type="NCBI Taxonomy" id="2692317"/>
    <lineage>
        <taxon>Bacteria</taxon>
        <taxon>Pseudomonadati</taxon>
        <taxon>Pseudomonadota</taxon>
        <taxon>Alphaproteobacteria</taxon>
        <taxon>Hyphomicrobiales</taxon>
        <taxon>Rhizobiaceae</taxon>
        <taxon>Rhizobium/Agrobacterium group</taxon>
        <taxon>Rhizobium</taxon>
    </lineage>
</organism>
<dbReference type="PANTHER" id="PTHR31084">
    <property type="entry name" value="ALPHA-L-FUCOSIDASE 2"/>
    <property type="match status" value="1"/>
</dbReference>
<dbReference type="PANTHER" id="PTHR31084:SF0">
    <property type="entry name" value="ALPHA-L-FUCOSIDASE 2"/>
    <property type="match status" value="1"/>
</dbReference>
<dbReference type="EMBL" id="JACGBJ010000001">
    <property type="protein sequence ID" value="MBA5800534.1"/>
    <property type="molecule type" value="Genomic_DNA"/>
</dbReference>
<dbReference type="InterPro" id="IPR054363">
    <property type="entry name" value="GH95_cat"/>
</dbReference>
<evidence type="ECO:0000259" key="1">
    <source>
        <dbReference type="Pfam" id="PF22124"/>
    </source>
</evidence>
<sequence>MDVSEIDHRHVSHLYAAYPGLAIDTIDTPELATAAKRTLNIRGDNATGWGIAWRICLWARLGDGERA</sequence>
<name>A0ABR6A1P5_9HYPH</name>
<dbReference type="Pfam" id="PF22124">
    <property type="entry name" value="Glyco_hydro_95_cat"/>
    <property type="match status" value="1"/>
</dbReference>
<feature type="domain" description="Glycosyl hydrolase family 95 catalytic" evidence="1">
    <location>
        <begin position="4"/>
        <end position="67"/>
    </location>
</feature>
<dbReference type="InterPro" id="IPR008928">
    <property type="entry name" value="6-hairpin_glycosidase_sf"/>
</dbReference>
<dbReference type="Proteomes" id="UP000539787">
    <property type="component" value="Unassembled WGS sequence"/>
</dbReference>
<dbReference type="Gene3D" id="1.50.10.10">
    <property type="match status" value="1"/>
</dbReference>
<accession>A0ABR6A1P5</accession>